<feature type="chain" id="PRO_5047233285" description="Neocarzinostatin family protein" evidence="2">
    <location>
        <begin position="28"/>
        <end position="179"/>
    </location>
</feature>
<dbReference type="RefSeq" id="WP_248865499.1">
    <property type="nucleotide sequence ID" value="NZ_CP086322.1"/>
</dbReference>
<keyword evidence="1" id="KW-0472">Membrane</keyword>
<feature type="signal peptide" evidence="2">
    <location>
        <begin position="1"/>
        <end position="27"/>
    </location>
</feature>
<organism evidence="3 4">
    <name type="scientific">Streptomyces halobius</name>
    <dbReference type="NCBI Taxonomy" id="2879846"/>
    <lineage>
        <taxon>Bacteria</taxon>
        <taxon>Bacillati</taxon>
        <taxon>Actinomycetota</taxon>
        <taxon>Actinomycetes</taxon>
        <taxon>Kitasatosporales</taxon>
        <taxon>Streptomycetaceae</taxon>
        <taxon>Streptomyces</taxon>
    </lineage>
</organism>
<evidence type="ECO:0000256" key="2">
    <source>
        <dbReference type="SAM" id="SignalP"/>
    </source>
</evidence>
<gene>
    <name evidence="3" type="ORF">K9S39_24720</name>
</gene>
<protein>
    <recommendedName>
        <fullName evidence="5">Neocarzinostatin family protein</fullName>
    </recommendedName>
</protein>
<keyword evidence="1" id="KW-1133">Transmembrane helix</keyword>
<evidence type="ECO:0000256" key="1">
    <source>
        <dbReference type="SAM" id="Phobius"/>
    </source>
</evidence>
<evidence type="ECO:0008006" key="5">
    <source>
        <dbReference type="Google" id="ProtNLM"/>
    </source>
</evidence>
<keyword evidence="4" id="KW-1185">Reference proteome</keyword>
<feature type="transmembrane region" description="Helical" evidence="1">
    <location>
        <begin position="151"/>
        <end position="171"/>
    </location>
</feature>
<evidence type="ECO:0000313" key="3">
    <source>
        <dbReference type="EMBL" id="UQA94633.1"/>
    </source>
</evidence>
<proteinExistence type="predicted"/>
<name>A0ABY4MC17_9ACTN</name>
<keyword evidence="2" id="KW-0732">Signal</keyword>
<sequence>MRPVSRTLVGSALSAMALGVAAPSASADPSASVSPEVVGPGGTITVTVMCDSGHRAVLPSTVIGYGQVLAKGSLSLNRQGGTSTYRGSGRVIAQLSGRAGQAGRQAEWGIEGRCPDGKRWSATARTRAEAKTPHGKMRAGVGGSMERSNTVLIAAGGAALAVAGCGGYLLMRRSPDEEE</sequence>
<keyword evidence="1" id="KW-0812">Transmembrane</keyword>
<evidence type="ECO:0000313" key="4">
    <source>
        <dbReference type="Proteomes" id="UP000830115"/>
    </source>
</evidence>
<dbReference type="Proteomes" id="UP000830115">
    <property type="component" value="Chromosome"/>
</dbReference>
<reference evidence="3" key="1">
    <citation type="submission" date="2021-10" db="EMBL/GenBank/DDBJ databases">
        <title>Streptomyces nigrumlapis sp.nov.,an antimicrobial producing actinobacterium isolated from Black Gobi rocks.</title>
        <authorList>
            <person name="Wen Y."/>
            <person name="Zhang W."/>
            <person name="Liu X.G."/>
        </authorList>
    </citation>
    <scope>NUCLEOTIDE SEQUENCE</scope>
    <source>
        <strain evidence="3">ST13-2-2</strain>
    </source>
</reference>
<accession>A0ABY4MC17</accession>
<dbReference type="EMBL" id="CP086322">
    <property type="protein sequence ID" value="UQA94633.1"/>
    <property type="molecule type" value="Genomic_DNA"/>
</dbReference>